<evidence type="ECO:0000256" key="1">
    <source>
        <dbReference type="SAM" id="Phobius"/>
    </source>
</evidence>
<dbReference type="Proteomes" id="UP000308652">
    <property type="component" value="Unassembled WGS sequence"/>
</dbReference>
<reference evidence="2 3" key="1">
    <citation type="journal article" date="2019" name="Nat. Ecol. Evol.">
        <title>Megaphylogeny resolves global patterns of mushroom evolution.</title>
        <authorList>
            <person name="Varga T."/>
            <person name="Krizsan K."/>
            <person name="Foldi C."/>
            <person name="Dima B."/>
            <person name="Sanchez-Garcia M."/>
            <person name="Sanchez-Ramirez S."/>
            <person name="Szollosi G.J."/>
            <person name="Szarkandi J.G."/>
            <person name="Papp V."/>
            <person name="Albert L."/>
            <person name="Andreopoulos W."/>
            <person name="Angelini C."/>
            <person name="Antonin V."/>
            <person name="Barry K.W."/>
            <person name="Bougher N.L."/>
            <person name="Buchanan P."/>
            <person name="Buyck B."/>
            <person name="Bense V."/>
            <person name="Catcheside P."/>
            <person name="Chovatia M."/>
            <person name="Cooper J."/>
            <person name="Damon W."/>
            <person name="Desjardin D."/>
            <person name="Finy P."/>
            <person name="Geml J."/>
            <person name="Haridas S."/>
            <person name="Hughes K."/>
            <person name="Justo A."/>
            <person name="Karasinski D."/>
            <person name="Kautmanova I."/>
            <person name="Kiss B."/>
            <person name="Kocsube S."/>
            <person name="Kotiranta H."/>
            <person name="LaButti K.M."/>
            <person name="Lechner B.E."/>
            <person name="Liimatainen K."/>
            <person name="Lipzen A."/>
            <person name="Lukacs Z."/>
            <person name="Mihaltcheva S."/>
            <person name="Morgado L.N."/>
            <person name="Niskanen T."/>
            <person name="Noordeloos M.E."/>
            <person name="Ohm R.A."/>
            <person name="Ortiz-Santana B."/>
            <person name="Ovrebo C."/>
            <person name="Racz N."/>
            <person name="Riley R."/>
            <person name="Savchenko A."/>
            <person name="Shiryaev A."/>
            <person name="Soop K."/>
            <person name="Spirin V."/>
            <person name="Szebenyi C."/>
            <person name="Tomsovsky M."/>
            <person name="Tulloss R.E."/>
            <person name="Uehling J."/>
            <person name="Grigoriev I.V."/>
            <person name="Vagvolgyi C."/>
            <person name="Papp T."/>
            <person name="Martin F.M."/>
            <person name="Miettinen O."/>
            <person name="Hibbett D.S."/>
            <person name="Nagy L.G."/>
        </authorList>
    </citation>
    <scope>NUCLEOTIDE SEQUENCE [LARGE SCALE GENOMIC DNA]</scope>
    <source>
        <strain evidence="2 3">CBS 166.37</strain>
    </source>
</reference>
<protein>
    <submittedName>
        <fullName evidence="2">Uncharacterized protein</fullName>
    </submittedName>
</protein>
<keyword evidence="3" id="KW-1185">Reference proteome</keyword>
<keyword evidence="1" id="KW-1133">Transmembrane helix</keyword>
<gene>
    <name evidence="2" type="ORF">BDQ12DRAFT_428391</name>
</gene>
<evidence type="ECO:0000313" key="3">
    <source>
        <dbReference type="Proteomes" id="UP000308652"/>
    </source>
</evidence>
<sequence length="160" mass="18492">MQYICNVCRHIYSASFAVSRHVSKFTEIFPPRGRRASCLDSKRTRSETIRSLKLCEIAAQLGGPRFLRIEQRIGSHRQCMVTIDSRRRDCRLTSPFRDRRSRALVVLSLSWALYLQGSWILSCLRIVRYPSLITFYPLKYVVLTFSPNSQQLLSSTGNIS</sequence>
<dbReference type="EMBL" id="ML213595">
    <property type="protein sequence ID" value="TFK41168.1"/>
    <property type="molecule type" value="Genomic_DNA"/>
</dbReference>
<evidence type="ECO:0000313" key="2">
    <source>
        <dbReference type="EMBL" id="TFK41168.1"/>
    </source>
</evidence>
<keyword evidence="1" id="KW-0812">Transmembrane</keyword>
<dbReference type="AlphaFoldDB" id="A0A5C3MBI0"/>
<accession>A0A5C3MBI0</accession>
<proteinExistence type="predicted"/>
<feature type="transmembrane region" description="Helical" evidence="1">
    <location>
        <begin position="104"/>
        <end position="127"/>
    </location>
</feature>
<keyword evidence="1" id="KW-0472">Membrane</keyword>
<name>A0A5C3MBI0_9AGAR</name>
<organism evidence="2 3">
    <name type="scientific">Crucibulum laeve</name>
    <dbReference type="NCBI Taxonomy" id="68775"/>
    <lineage>
        <taxon>Eukaryota</taxon>
        <taxon>Fungi</taxon>
        <taxon>Dikarya</taxon>
        <taxon>Basidiomycota</taxon>
        <taxon>Agaricomycotina</taxon>
        <taxon>Agaricomycetes</taxon>
        <taxon>Agaricomycetidae</taxon>
        <taxon>Agaricales</taxon>
        <taxon>Agaricineae</taxon>
        <taxon>Nidulariaceae</taxon>
        <taxon>Crucibulum</taxon>
    </lineage>
</organism>